<reference evidence="10 11" key="1">
    <citation type="submission" date="2021-03" db="EMBL/GenBank/DDBJ databases">
        <title>Muricauda sp. CAU 1631 isolated from Incheon.</title>
        <authorList>
            <person name="Kim W."/>
        </authorList>
    </citation>
    <scope>NUCLEOTIDE SEQUENCE [LARGE SCALE GENOMIC DNA]</scope>
    <source>
        <strain evidence="10 11">CAU 1631</strain>
    </source>
</reference>
<keyword evidence="5" id="KW-0560">Oxidoreductase</keyword>
<evidence type="ECO:0000256" key="7">
    <source>
        <dbReference type="ARBA" id="ARBA00023014"/>
    </source>
</evidence>
<dbReference type="PROSITE" id="PS00198">
    <property type="entry name" value="4FE4S_FER_1"/>
    <property type="match status" value="1"/>
</dbReference>
<dbReference type="InterPro" id="IPR002880">
    <property type="entry name" value="Pyrv_Fd/Flavodoxin_OxRdtase_N"/>
</dbReference>
<dbReference type="Pfam" id="PF13370">
    <property type="entry name" value="Fer4_13"/>
    <property type="match status" value="1"/>
</dbReference>
<dbReference type="InterPro" id="IPR019752">
    <property type="entry name" value="Pyrv/ketoisovalerate_OxRed_cat"/>
</dbReference>
<keyword evidence="11" id="KW-1185">Reference proteome</keyword>
<feature type="domain" description="4Fe-4S ferredoxin-type" evidence="9">
    <location>
        <begin position="796"/>
        <end position="826"/>
    </location>
</feature>
<dbReference type="PROSITE" id="PS51379">
    <property type="entry name" value="4FE4S_FER_2"/>
    <property type="match status" value="2"/>
</dbReference>
<dbReference type="SUPFAM" id="SSF52518">
    <property type="entry name" value="Thiamin diphosphate-binding fold (THDP-binding)"/>
    <property type="match status" value="2"/>
</dbReference>
<feature type="domain" description="4Fe-4S ferredoxin-type" evidence="9">
    <location>
        <begin position="930"/>
        <end position="959"/>
    </location>
</feature>
<evidence type="ECO:0000256" key="4">
    <source>
        <dbReference type="ARBA" id="ARBA00022982"/>
    </source>
</evidence>
<evidence type="ECO:0000256" key="8">
    <source>
        <dbReference type="SAM" id="MobiDB-lite"/>
    </source>
</evidence>
<dbReference type="InterPro" id="IPR050722">
    <property type="entry name" value="Pyruvate:ferred/Flavod_OxRd"/>
</dbReference>
<dbReference type="CDD" id="cd07034">
    <property type="entry name" value="TPP_PYR_PFOR_IOR-alpha_like"/>
    <property type="match status" value="1"/>
</dbReference>
<evidence type="ECO:0000256" key="6">
    <source>
        <dbReference type="ARBA" id="ARBA00023004"/>
    </source>
</evidence>
<dbReference type="InterPro" id="IPR017900">
    <property type="entry name" value="4Fe4S_Fe_S_CS"/>
</dbReference>
<dbReference type="PANTHER" id="PTHR32154">
    <property type="entry name" value="PYRUVATE-FLAVODOXIN OXIDOREDUCTASE-RELATED"/>
    <property type="match status" value="1"/>
</dbReference>
<dbReference type="SUPFAM" id="SSF52922">
    <property type="entry name" value="TK C-terminal domain-like"/>
    <property type="match status" value="1"/>
</dbReference>
<evidence type="ECO:0000313" key="11">
    <source>
        <dbReference type="Proteomes" id="UP000664163"/>
    </source>
</evidence>
<dbReference type="Gene3D" id="3.40.50.970">
    <property type="match status" value="2"/>
</dbReference>
<name>A0ABS3EW17_9FLAO</name>
<gene>
    <name evidence="10" type="ORF">J0X13_07205</name>
</gene>
<dbReference type="Pfam" id="PF01855">
    <property type="entry name" value="POR_N"/>
    <property type="match status" value="1"/>
</dbReference>
<evidence type="ECO:0000256" key="3">
    <source>
        <dbReference type="ARBA" id="ARBA00022723"/>
    </source>
</evidence>
<dbReference type="Gene3D" id="3.40.50.920">
    <property type="match status" value="1"/>
</dbReference>
<accession>A0ABS3EW17</accession>
<evidence type="ECO:0000259" key="9">
    <source>
        <dbReference type="PROSITE" id="PS51379"/>
    </source>
</evidence>
<keyword evidence="6" id="KW-0408">Iron</keyword>
<dbReference type="Gene3D" id="3.40.920.10">
    <property type="entry name" value="Pyruvate-ferredoxin oxidoreductase, PFOR, domain III"/>
    <property type="match status" value="1"/>
</dbReference>
<dbReference type="Pfam" id="PF02775">
    <property type="entry name" value="TPP_enzyme_C"/>
    <property type="match status" value="1"/>
</dbReference>
<proteinExistence type="predicted"/>
<dbReference type="RefSeq" id="WP_207070734.1">
    <property type="nucleotide sequence ID" value="NZ_JAFLND010000001.1"/>
</dbReference>
<keyword evidence="7" id="KW-0411">Iron-sulfur</keyword>
<dbReference type="InterPro" id="IPR009014">
    <property type="entry name" value="Transketo_C/PFOR_II"/>
</dbReference>
<keyword evidence="1" id="KW-0813">Transport</keyword>
<keyword evidence="4" id="KW-0249">Electron transport</keyword>
<comment type="caution">
    <text evidence="10">The sequence shown here is derived from an EMBL/GenBank/DDBJ whole genome shotgun (WGS) entry which is preliminary data.</text>
</comment>
<dbReference type="Gene3D" id="3.30.70.20">
    <property type="match status" value="3"/>
</dbReference>
<dbReference type="SUPFAM" id="SSF53323">
    <property type="entry name" value="Pyruvate-ferredoxin oxidoreductase, PFOR, domain III"/>
    <property type="match status" value="1"/>
</dbReference>
<dbReference type="SUPFAM" id="SSF54862">
    <property type="entry name" value="4Fe-4S ferredoxins"/>
    <property type="match status" value="1"/>
</dbReference>
<dbReference type="InterPro" id="IPR002869">
    <property type="entry name" value="Pyrv_flavodox_OxRed_cen"/>
</dbReference>
<evidence type="ECO:0000256" key="5">
    <source>
        <dbReference type="ARBA" id="ARBA00023002"/>
    </source>
</evidence>
<feature type="region of interest" description="Disordered" evidence="8">
    <location>
        <begin position="1"/>
        <end position="29"/>
    </location>
</feature>
<evidence type="ECO:0000313" key="10">
    <source>
        <dbReference type="EMBL" id="MBO0330332.1"/>
    </source>
</evidence>
<dbReference type="InterPro" id="IPR033412">
    <property type="entry name" value="PFOR_II"/>
</dbReference>
<dbReference type="PANTHER" id="PTHR32154:SF0">
    <property type="entry name" value="PYRUVATE-FLAVODOXIN OXIDOREDUCTASE-RELATED"/>
    <property type="match status" value="1"/>
</dbReference>
<keyword evidence="3" id="KW-0479">Metal-binding</keyword>
<dbReference type="InterPro" id="IPR011766">
    <property type="entry name" value="TPP_enzyme_TPP-bd"/>
</dbReference>
<evidence type="ECO:0000256" key="1">
    <source>
        <dbReference type="ARBA" id="ARBA00022448"/>
    </source>
</evidence>
<dbReference type="EMBL" id="JAFLND010000001">
    <property type="protein sequence ID" value="MBO0330332.1"/>
    <property type="molecule type" value="Genomic_DNA"/>
</dbReference>
<dbReference type="Pfam" id="PF01558">
    <property type="entry name" value="POR"/>
    <property type="match status" value="1"/>
</dbReference>
<dbReference type="InterPro" id="IPR017896">
    <property type="entry name" value="4Fe4S_Fe-S-bd"/>
</dbReference>
<organism evidence="10 11">
    <name type="scientific">[Muricauda] lutisoli</name>
    <dbReference type="NCBI Taxonomy" id="2816035"/>
    <lineage>
        <taxon>Bacteria</taxon>
        <taxon>Pseudomonadati</taxon>
        <taxon>Bacteroidota</taxon>
        <taxon>Flavobacteriia</taxon>
        <taxon>Flavobacteriales</taxon>
        <taxon>Flavobacteriaceae</taxon>
        <taxon>Allomuricauda</taxon>
    </lineage>
</organism>
<dbReference type="Proteomes" id="UP000664163">
    <property type="component" value="Unassembled WGS sequence"/>
</dbReference>
<protein>
    <submittedName>
        <fullName evidence="10">2-oxoacid:acceptor oxidoreductase family protein</fullName>
    </submittedName>
</protein>
<keyword evidence="2" id="KW-0004">4Fe-4S</keyword>
<dbReference type="InterPro" id="IPR029061">
    <property type="entry name" value="THDP-binding"/>
</dbReference>
<dbReference type="Pfam" id="PF17147">
    <property type="entry name" value="PFOR_II"/>
    <property type="match status" value="1"/>
</dbReference>
<sequence length="1656" mass="185706">MSKSVLQKIGVPKNITKGKEKKSSKFKYPGKPVAMDGNTAAIMCERESTDAAGAFPITPSTQMGEYWADAAAKGHLNISDKPLIFIEPEGEHAAAAVTAGLSMTGLRAANFSSGQGIAYMHESLYAAVGKRLTYVLNIGARAMTKSTLNVHAGHDDYHAIDDTGFFQMFAKKAQHVADLNIIAHRIAELALTPGIIAQDGFLTTHLIESFLLPERELIKEYLGRPDDIIKTPTPAQRIIYGDTRRRIPELWDVDNPVMAGIVQNQDSYMQSVAAQRPFFFDHIKELADQAFKEYYELTGRHYQRVMTYRAEDADYLILGQGSLVPSAEVVVDYLRETRGIKVGVVDLVMFRPFPSDMLGEILKGKKAVTILERLDQPLAVDSPITREVRSVLNKCVENGRDKKHKAYPELSSYSISDMPAIYSGSFGMGSRDLQPEGIIGAVENMLPDGKHKKQFYLSIDFIRQIPHSPKQKAYQESIQESYPLVKELGIRGSENPNLMPKDAITVRFHSIGGWGAITTGKNLAMTLYELLGYNIKANPKYGSEKKGQPTTYYLAASSEPIRINCEYYFVDVVLSPDPNVFKHTNALAGLKKGGNFIIQSDKQTPDEVWADIPERYQKIIIDNDIHVFYIDGFKIAREEATDPELQLRMQGIAFQGAFFAASPLMKKSGLSEEKLLKAIEDQLQHKFGSKGQRVVDDNMRVVKRGFDEVHEITNKVLGAGNKTNGAVKEPLPIPRMMKEIPQSESQLSDIHRFWEQTGNFYLQGMGNDNLTDPFIGLSVMPAVSSVFRNMTGIRFEHPEWVPNNCTACGNCYTICPDTAIPGLVSEVSDVFDTIVKRVKNNHGKVEHLPKAVRKMEGHVRKLFAGSKNGATVNDYMQHAIDMTLDELGNGKELTQELDWFKEELGEFNFALTRPYYDLHEKKEENSGGLFSITINPNTCKGCMECVAVCNDDALIKIPQTEGSIAKLNKEWDFWLDLPNTPQKFNRIDDLEEKIGPLETILLNKDAYLNFASGDGACLGCSEKSVVHIFTATVESLMQPRIEKHMAYLEELTNKLERHIQGKLMDRVNLTDSEAMSKIVSEMKNSDLTMSEITRRLESKNGGEPIDQEWLRNVTQLLAQLNKLKWKYTNGTTGKGRSNMGILNSTGCSSVWGSTWPFNPYPFPWANHLFQDSPSMAMGVFEGHMAKMADGFKTIRKAELELEGKYNADEHDDFFTYFTWKQFTDEEWLLCPPVVTLGGDGAMYDIGFQNLSRMMASGKPIKVIVLDTQVYSNTGGQACTSGFIGQVSDMAQYGKVWKGKSEPRKEIGLIAMAHRNTYVMQATLANTSQMIEGFIDGLMTKRPAIFNLYTTCQPEHGVGDDKGANQAKLAVESRAYPIFKYNPDHGIKAREAFDLAGNPAMDQIWPTYNLKYLEYGQERTMELPMTFADFALTEARFRKHFRKVPRSAWNDNMMPLAEFLEMEENEREGKFPYIWAVDRNQKLNRVLVAKAIVESCEERRDFWLMLRDIAGVEPEKPQEENLEEKIRNEVVGNIAQGLMQLAGGNGNGNDLLTMALEKPVESNGVAVEEPSSNGEYMAPWLETDECSSCDECIKLNPNIFAYNEDNKAYIKNPKAGPYEDLVKAAEKCTAGVIHPGLPAERSAKDMEKWISRAEKYN</sequence>
<evidence type="ECO:0000256" key="2">
    <source>
        <dbReference type="ARBA" id="ARBA00022485"/>
    </source>
</evidence>